<protein>
    <submittedName>
        <fullName evidence="1">Uncharacterized protein</fullName>
    </submittedName>
</protein>
<accession>A0A8B4IEJ7</accession>
<dbReference type="RefSeq" id="WP_053257601.1">
    <property type="nucleotide sequence ID" value="NZ_CBCRXZ010000001.1"/>
</dbReference>
<proteinExistence type="predicted"/>
<name>A0A8B4IEJ7_PSEFL</name>
<dbReference type="GeneID" id="61634630"/>
<gene>
    <name evidence="1" type="ORF">NCTC10038_04688</name>
</gene>
<reference evidence="1 2" key="1">
    <citation type="submission" date="2018-06" db="EMBL/GenBank/DDBJ databases">
        <authorList>
            <consortium name="Pathogen Informatics"/>
            <person name="Doyle S."/>
        </authorList>
    </citation>
    <scope>NUCLEOTIDE SEQUENCE [LARGE SCALE GENOMIC DNA]</scope>
    <source>
        <strain evidence="1 2">NCTC10038</strain>
    </source>
</reference>
<sequence>MTTAKIRRMLEVIRDELKPCEMLVVTVPPDSARPVTHWWASLELARKHRTVAMSCDASLAAEIVQHLHDLDRNSQKTAVLFPEHTTPRSDYLITPGQGSTAAQLAADAYREMRKTE</sequence>
<organism evidence="1 2">
    <name type="scientific">Pseudomonas fluorescens</name>
    <dbReference type="NCBI Taxonomy" id="294"/>
    <lineage>
        <taxon>Bacteria</taxon>
        <taxon>Pseudomonadati</taxon>
        <taxon>Pseudomonadota</taxon>
        <taxon>Gammaproteobacteria</taxon>
        <taxon>Pseudomonadales</taxon>
        <taxon>Pseudomonadaceae</taxon>
        <taxon>Pseudomonas</taxon>
    </lineage>
</organism>
<dbReference type="Proteomes" id="UP000248640">
    <property type="component" value="Chromosome 1"/>
</dbReference>
<dbReference type="AlphaFoldDB" id="A0A8B4IEJ7"/>
<evidence type="ECO:0000313" key="1">
    <source>
        <dbReference type="EMBL" id="SQF93223.1"/>
    </source>
</evidence>
<evidence type="ECO:0000313" key="2">
    <source>
        <dbReference type="Proteomes" id="UP000248640"/>
    </source>
</evidence>
<dbReference type="EMBL" id="LS483372">
    <property type="protein sequence ID" value="SQF93223.1"/>
    <property type="molecule type" value="Genomic_DNA"/>
</dbReference>